<keyword evidence="4" id="KW-0378">Hydrolase</keyword>
<comment type="caution">
    <text evidence="4">The sequence shown here is derived from an EMBL/GenBank/DDBJ whole genome shotgun (WGS) entry which is preliminary data.</text>
</comment>
<keyword evidence="2" id="KW-0732">Signal</keyword>
<dbReference type="InterPro" id="IPR000120">
    <property type="entry name" value="Amidase"/>
</dbReference>
<accession>A0A399QPT7</accession>
<dbReference type="EMBL" id="QWGB01000014">
    <property type="protein sequence ID" value="RIJ20501.1"/>
    <property type="molecule type" value="Genomic_DNA"/>
</dbReference>
<dbReference type="PANTHER" id="PTHR11895:SF7">
    <property type="entry name" value="GLUTAMYL-TRNA(GLN) AMIDOTRANSFERASE SUBUNIT A, MITOCHONDRIAL"/>
    <property type="match status" value="1"/>
</dbReference>
<feature type="domain" description="Amidase" evidence="3">
    <location>
        <begin position="60"/>
        <end position="472"/>
    </location>
</feature>
<evidence type="ECO:0000313" key="5">
    <source>
        <dbReference type="Proteomes" id="UP000265431"/>
    </source>
</evidence>
<dbReference type="NCBIfam" id="NF005899">
    <property type="entry name" value="PRK07869.1"/>
    <property type="match status" value="1"/>
</dbReference>
<evidence type="ECO:0000256" key="2">
    <source>
        <dbReference type="SAM" id="SignalP"/>
    </source>
</evidence>
<dbReference type="PANTHER" id="PTHR11895">
    <property type="entry name" value="TRANSAMIDASE"/>
    <property type="match status" value="1"/>
</dbReference>
<comment type="similarity">
    <text evidence="1">Belongs to the amidase family.</text>
</comment>
<feature type="signal peptide" evidence="2">
    <location>
        <begin position="1"/>
        <end position="33"/>
    </location>
</feature>
<evidence type="ECO:0000256" key="1">
    <source>
        <dbReference type="ARBA" id="ARBA00009199"/>
    </source>
</evidence>
<dbReference type="InterPro" id="IPR023631">
    <property type="entry name" value="Amidase_dom"/>
</dbReference>
<reference evidence="4 5" key="1">
    <citation type="submission" date="2018-08" db="EMBL/GenBank/DDBJ databases">
        <title>Henriciella mobilis sp. nov., isolated from seawater.</title>
        <authorList>
            <person name="Cheng H."/>
            <person name="Wu Y.-H."/>
            <person name="Xu X.-W."/>
            <person name="Guo L.-L."/>
        </authorList>
    </citation>
    <scope>NUCLEOTIDE SEQUENCE [LARGE SCALE GENOMIC DNA]</scope>
    <source>
        <strain evidence="4 5">CCUG66934</strain>
    </source>
</reference>
<dbReference type="EC" id="3.5.1.4" evidence="4"/>
<dbReference type="Proteomes" id="UP000265431">
    <property type="component" value="Unassembled WGS sequence"/>
</dbReference>
<dbReference type="OrthoDB" id="9777859at2"/>
<dbReference type="PROSITE" id="PS00571">
    <property type="entry name" value="AMIDASES"/>
    <property type="match status" value="1"/>
</dbReference>
<dbReference type="SUPFAM" id="SSF75304">
    <property type="entry name" value="Amidase signature (AS) enzymes"/>
    <property type="match status" value="1"/>
</dbReference>
<dbReference type="AlphaFoldDB" id="A0A399QPT7"/>
<dbReference type="InterPro" id="IPR006311">
    <property type="entry name" value="TAT_signal"/>
</dbReference>
<dbReference type="PROSITE" id="PS51318">
    <property type="entry name" value="TAT"/>
    <property type="match status" value="1"/>
</dbReference>
<sequence>MTTMTRRRLLAGGTTLAAFLPFAKACAPATVMAAGTGSADLDGVAMAQMIARGETTSLQLTEAAISRAEAVNPSINALATKTYDLARSRAAAAPEGSFGGVPTAIKDLVNWKGAPTMYGSRAFRGNLAEEDSVFAARWREAGVVSIGKSTTPEMGLISSTEPLVTGPTRNPWDLSRIPGGSSGGAAALTAARVVPFAHASDGGGSIRIPAACCGLFGLKPSRGALASPQSNAPVDLSVNHAVTLTVRDSAALFAATETGETLPKIGDIKGPSARRLKIAFAPEPGTDASLDPEVRAATEQAATLCRELGHEVIEWDMPIDAPKFQDQFILFWAAGAAQFMQDATAMLGAPPSPDTIEPWTLGLAKMFSERQGEFADAVADLQAFSGLYASWFDEFDVLLSPTVTKLPPKIGEQAPDGDFDTVMKSVTDYVAYTPYMNVSGAASMSVPLFWSEGGLPIGTMFSARQGDDGLLLALAYELEEAKPWIYRRPELIST</sequence>
<dbReference type="RefSeq" id="WP_119380817.1">
    <property type="nucleotide sequence ID" value="NZ_QWGB01000014.1"/>
</dbReference>
<evidence type="ECO:0000259" key="3">
    <source>
        <dbReference type="Pfam" id="PF01425"/>
    </source>
</evidence>
<protein>
    <submittedName>
        <fullName evidence="4">Amidase</fullName>
        <ecNumber evidence="4">3.5.1.4</ecNumber>
    </submittedName>
</protein>
<organism evidence="4 5">
    <name type="scientific">Henriciella barbarensis</name>
    <dbReference type="NCBI Taxonomy" id="86342"/>
    <lineage>
        <taxon>Bacteria</taxon>
        <taxon>Pseudomonadati</taxon>
        <taxon>Pseudomonadota</taxon>
        <taxon>Alphaproteobacteria</taxon>
        <taxon>Hyphomonadales</taxon>
        <taxon>Hyphomonadaceae</taxon>
        <taxon>Henriciella</taxon>
    </lineage>
</organism>
<dbReference type="Pfam" id="PF01425">
    <property type="entry name" value="Amidase"/>
    <property type="match status" value="1"/>
</dbReference>
<dbReference type="GO" id="GO:0004040">
    <property type="term" value="F:amidase activity"/>
    <property type="evidence" value="ECO:0007669"/>
    <property type="project" value="UniProtKB-EC"/>
</dbReference>
<gene>
    <name evidence="4" type="ORF">D1224_15405</name>
</gene>
<feature type="chain" id="PRO_5017237354" evidence="2">
    <location>
        <begin position="34"/>
        <end position="494"/>
    </location>
</feature>
<proteinExistence type="inferred from homology"/>
<dbReference type="Gene3D" id="3.90.1300.10">
    <property type="entry name" value="Amidase signature (AS) domain"/>
    <property type="match status" value="1"/>
</dbReference>
<dbReference type="InterPro" id="IPR036928">
    <property type="entry name" value="AS_sf"/>
</dbReference>
<dbReference type="InterPro" id="IPR020556">
    <property type="entry name" value="Amidase_CS"/>
</dbReference>
<name>A0A399QPT7_9PROT</name>
<keyword evidence="5" id="KW-1185">Reference proteome</keyword>
<evidence type="ECO:0000313" key="4">
    <source>
        <dbReference type="EMBL" id="RIJ20501.1"/>
    </source>
</evidence>